<dbReference type="InterPro" id="IPR025295">
    <property type="entry name" value="eCIS_core_dom"/>
</dbReference>
<reference evidence="3" key="1">
    <citation type="submission" date="2018-06" db="EMBL/GenBank/DDBJ databases">
        <authorList>
            <person name="Zhirakovskaya E."/>
        </authorList>
    </citation>
    <scope>NUCLEOTIDE SEQUENCE</scope>
</reference>
<protein>
    <recommendedName>
        <fullName evidence="2">eCIS core domain-containing protein</fullName>
    </recommendedName>
</protein>
<feature type="compositionally biased region" description="Basic and acidic residues" evidence="1">
    <location>
        <begin position="64"/>
        <end position="76"/>
    </location>
</feature>
<feature type="domain" description="eCIS core" evidence="2">
    <location>
        <begin position="72"/>
        <end position="145"/>
    </location>
</feature>
<evidence type="ECO:0000259" key="2">
    <source>
        <dbReference type="Pfam" id="PF13699"/>
    </source>
</evidence>
<dbReference type="AlphaFoldDB" id="A0A3B1CM30"/>
<accession>A0A3B1CM30</accession>
<feature type="region of interest" description="Disordered" evidence="1">
    <location>
        <begin position="144"/>
        <end position="177"/>
    </location>
</feature>
<name>A0A3B1CM30_9ZZZZ</name>
<sequence length="177" mass="18866">MKTSESKKDQTRAAAARSRKNASVGQSGAAFVSQAQRIQNSAFVVAQRTAQRRCFGDATMQPLQKKENKTGMPDDVKAGMEATHKADFSDVQIHPSSAKAPEVGALAYTQGTDIHFAPGQFSPNTTTGKSLLGHELTHVVQQREGRVAPTTEVNGMPVNDNPGLEKEADDFGKKAAG</sequence>
<feature type="compositionally biased region" description="Basic and acidic residues" evidence="1">
    <location>
        <begin position="1"/>
        <end position="11"/>
    </location>
</feature>
<feature type="region of interest" description="Disordered" evidence="1">
    <location>
        <begin position="56"/>
        <end position="76"/>
    </location>
</feature>
<dbReference type="Pfam" id="PF13699">
    <property type="entry name" value="eCIS_core"/>
    <property type="match status" value="1"/>
</dbReference>
<evidence type="ECO:0000256" key="1">
    <source>
        <dbReference type="SAM" id="MobiDB-lite"/>
    </source>
</evidence>
<feature type="compositionally biased region" description="Basic and acidic residues" evidence="1">
    <location>
        <begin position="163"/>
        <end position="177"/>
    </location>
</feature>
<feature type="region of interest" description="Disordered" evidence="1">
    <location>
        <begin position="1"/>
        <end position="29"/>
    </location>
</feature>
<gene>
    <name evidence="3" type="ORF">MNBD_NITROSPIRAE01-1074</name>
</gene>
<proteinExistence type="predicted"/>
<dbReference type="EMBL" id="UOGF01000030">
    <property type="protein sequence ID" value="VAX27551.1"/>
    <property type="molecule type" value="Genomic_DNA"/>
</dbReference>
<evidence type="ECO:0000313" key="3">
    <source>
        <dbReference type="EMBL" id="VAX27551.1"/>
    </source>
</evidence>
<organism evidence="3">
    <name type="scientific">hydrothermal vent metagenome</name>
    <dbReference type="NCBI Taxonomy" id="652676"/>
    <lineage>
        <taxon>unclassified sequences</taxon>
        <taxon>metagenomes</taxon>
        <taxon>ecological metagenomes</taxon>
    </lineage>
</organism>